<dbReference type="EnsemblMetazoa" id="PPA43359.1">
    <property type="protein sequence ID" value="PPA43359.1"/>
    <property type="gene ID" value="WBGene00281728"/>
</dbReference>
<keyword evidence="2" id="KW-1185">Reference proteome</keyword>
<sequence length="64" mass="6748">MDRTPPNEVHLTAPTAPAKPGHLEKNGHGSRSSFDSYFDVTPRAAVSLPTPMAPTKAHAHVGCS</sequence>
<dbReference type="Proteomes" id="UP000005239">
    <property type="component" value="Unassembled WGS sequence"/>
</dbReference>
<protein>
    <submittedName>
        <fullName evidence="1">Uncharacterized protein</fullName>
    </submittedName>
</protein>
<accession>A0A8R1Z1T2</accession>
<reference evidence="1" key="2">
    <citation type="submission" date="2022-06" db="UniProtKB">
        <authorList>
            <consortium name="EnsemblMetazoa"/>
        </authorList>
    </citation>
    <scope>IDENTIFICATION</scope>
    <source>
        <strain evidence="1">PS312</strain>
    </source>
</reference>
<name>A0A2A6BUS5_PRIPA</name>
<reference evidence="2" key="1">
    <citation type="journal article" date="2008" name="Nat. Genet.">
        <title>The Pristionchus pacificus genome provides a unique perspective on nematode lifestyle and parasitism.</title>
        <authorList>
            <person name="Dieterich C."/>
            <person name="Clifton S.W."/>
            <person name="Schuster L.N."/>
            <person name="Chinwalla A."/>
            <person name="Delehaunty K."/>
            <person name="Dinkelacker I."/>
            <person name="Fulton L."/>
            <person name="Fulton R."/>
            <person name="Godfrey J."/>
            <person name="Minx P."/>
            <person name="Mitreva M."/>
            <person name="Roeseler W."/>
            <person name="Tian H."/>
            <person name="Witte H."/>
            <person name="Yang S.P."/>
            <person name="Wilson R.K."/>
            <person name="Sommer R.J."/>
        </authorList>
    </citation>
    <scope>NUCLEOTIDE SEQUENCE [LARGE SCALE GENOMIC DNA]</scope>
    <source>
        <strain evidence="2">PS312</strain>
    </source>
</reference>
<evidence type="ECO:0000313" key="2">
    <source>
        <dbReference type="Proteomes" id="UP000005239"/>
    </source>
</evidence>
<dbReference type="AlphaFoldDB" id="A0A2A6BUS5"/>
<organism evidence="1 2">
    <name type="scientific">Pristionchus pacificus</name>
    <name type="common">Parasitic nematode worm</name>
    <dbReference type="NCBI Taxonomy" id="54126"/>
    <lineage>
        <taxon>Eukaryota</taxon>
        <taxon>Metazoa</taxon>
        <taxon>Ecdysozoa</taxon>
        <taxon>Nematoda</taxon>
        <taxon>Chromadorea</taxon>
        <taxon>Rhabditida</taxon>
        <taxon>Rhabditina</taxon>
        <taxon>Diplogasteromorpha</taxon>
        <taxon>Diplogasteroidea</taxon>
        <taxon>Neodiplogasteridae</taxon>
        <taxon>Pristionchus</taxon>
    </lineage>
</organism>
<accession>A0A2A6BUS5</accession>
<proteinExistence type="predicted"/>
<evidence type="ECO:0000313" key="1">
    <source>
        <dbReference type="EnsemblMetazoa" id="PPA43359.1"/>
    </source>
</evidence>
<gene>
    <name evidence="1" type="primary">WBGene00281728</name>
</gene>